<organism evidence="3">
    <name type="scientific">Kwoniella bestiolae CBS 10118</name>
    <dbReference type="NCBI Taxonomy" id="1296100"/>
    <lineage>
        <taxon>Eukaryota</taxon>
        <taxon>Fungi</taxon>
        <taxon>Dikarya</taxon>
        <taxon>Basidiomycota</taxon>
        <taxon>Agaricomycotina</taxon>
        <taxon>Tremellomycetes</taxon>
        <taxon>Tremellales</taxon>
        <taxon>Cryptococcaceae</taxon>
        <taxon>Kwoniella</taxon>
    </lineage>
</organism>
<feature type="region of interest" description="Disordered" evidence="1">
    <location>
        <begin position="754"/>
        <end position="812"/>
    </location>
</feature>
<gene>
    <name evidence="3" type="ORF">I302_01547</name>
    <name evidence="4" type="ORF">I302_102852</name>
</gene>
<keyword evidence="2" id="KW-0812">Transmembrane</keyword>
<protein>
    <submittedName>
        <fullName evidence="3">Uncharacterized protein</fullName>
    </submittedName>
</protein>
<feature type="transmembrane region" description="Helical" evidence="2">
    <location>
        <begin position="344"/>
        <end position="368"/>
    </location>
</feature>
<reference evidence="3" key="3">
    <citation type="submission" date="2014-01" db="EMBL/GenBank/DDBJ databases">
        <title>Evolution of pathogenesis and genome organization in the Tremellales.</title>
        <authorList>
            <person name="Cuomo C."/>
            <person name="Litvintseva A."/>
            <person name="Heitman J."/>
            <person name="Chen Y."/>
            <person name="Sun S."/>
            <person name="Springer D."/>
            <person name="Dromer F."/>
            <person name="Young S."/>
            <person name="Zeng Q."/>
            <person name="Chapman S."/>
            <person name="Gujja S."/>
            <person name="Saif S."/>
            <person name="Birren B."/>
        </authorList>
    </citation>
    <scope>NUCLEOTIDE SEQUENCE</scope>
    <source>
        <strain evidence="3">CBS 10118</strain>
    </source>
</reference>
<feature type="compositionally biased region" description="Polar residues" evidence="1">
    <location>
        <begin position="500"/>
        <end position="510"/>
    </location>
</feature>
<feature type="compositionally biased region" description="Basic and acidic residues" evidence="1">
    <location>
        <begin position="375"/>
        <end position="392"/>
    </location>
</feature>
<evidence type="ECO:0000313" key="5">
    <source>
        <dbReference type="Proteomes" id="UP000092730"/>
    </source>
</evidence>
<evidence type="ECO:0000256" key="2">
    <source>
        <dbReference type="SAM" id="Phobius"/>
    </source>
</evidence>
<reference evidence="4" key="4">
    <citation type="submission" date="2024-02" db="EMBL/GenBank/DDBJ databases">
        <title>Comparative genomics of Cryptococcus and Kwoniella reveals pathogenesis evolution and contrasting modes of karyotype evolution via chromosome fusion or intercentromeric recombination.</title>
        <authorList>
            <person name="Coelho M.A."/>
            <person name="David-Palma M."/>
            <person name="Shea T."/>
            <person name="Bowers K."/>
            <person name="McGinley-Smith S."/>
            <person name="Mohammad A.W."/>
            <person name="Gnirke A."/>
            <person name="Yurkov A.M."/>
            <person name="Nowrousian M."/>
            <person name="Sun S."/>
            <person name="Cuomo C.A."/>
            <person name="Heitman J."/>
        </authorList>
    </citation>
    <scope>NUCLEOTIDE SEQUENCE</scope>
    <source>
        <strain evidence="4">CBS 10118</strain>
    </source>
</reference>
<reference evidence="4" key="2">
    <citation type="submission" date="2013-07" db="EMBL/GenBank/DDBJ databases">
        <authorList>
            <consortium name="The Broad Institute Genome Sequencing Platform"/>
            <person name="Cuomo C."/>
            <person name="Litvintseva A."/>
            <person name="Chen Y."/>
            <person name="Heitman J."/>
            <person name="Sun S."/>
            <person name="Springer D."/>
            <person name="Dromer F."/>
            <person name="Young S.K."/>
            <person name="Zeng Q."/>
            <person name="Gargeya S."/>
            <person name="Fitzgerald M."/>
            <person name="Abouelleil A."/>
            <person name="Alvarado L."/>
            <person name="Berlin A.M."/>
            <person name="Chapman S.B."/>
            <person name="Dewar J."/>
            <person name="Goldberg J."/>
            <person name="Griggs A."/>
            <person name="Gujja S."/>
            <person name="Hansen M."/>
            <person name="Howarth C."/>
            <person name="Imamovic A."/>
            <person name="Larimer J."/>
            <person name="McCowan C."/>
            <person name="Murphy C."/>
            <person name="Pearson M."/>
            <person name="Priest M."/>
            <person name="Roberts A."/>
            <person name="Saif S."/>
            <person name="Shea T."/>
            <person name="Sykes S."/>
            <person name="Wortman J."/>
            <person name="Nusbaum C."/>
            <person name="Birren B."/>
        </authorList>
    </citation>
    <scope>NUCLEOTIDE SEQUENCE</scope>
    <source>
        <strain evidence="4">CBS 10118</strain>
    </source>
</reference>
<dbReference type="EMBL" id="CP144541">
    <property type="protein sequence ID" value="WVW80862.1"/>
    <property type="molecule type" value="Genomic_DNA"/>
</dbReference>
<reference evidence="3" key="1">
    <citation type="submission" date="2013-07" db="EMBL/GenBank/DDBJ databases">
        <title>The Genome Sequence of Cryptococcus bestiolae CBS10118.</title>
        <authorList>
            <consortium name="The Broad Institute Genome Sequencing Platform"/>
            <person name="Cuomo C."/>
            <person name="Litvintseva A."/>
            <person name="Chen Y."/>
            <person name="Heitman J."/>
            <person name="Sun S."/>
            <person name="Springer D."/>
            <person name="Dromer F."/>
            <person name="Young S.K."/>
            <person name="Zeng Q."/>
            <person name="Gargeya S."/>
            <person name="Fitzgerald M."/>
            <person name="Abouelleil A."/>
            <person name="Alvarado L."/>
            <person name="Berlin A.M."/>
            <person name="Chapman S.B."/>
            <person name="Dewar J."/>
            <person name="Goldberg J."/>
            <person name="Griggs A."/>
            <person name="Gujja S."/>
            <person name="Hansen M."/>
            <person name="Howarth C."/>
            <person name="Imamovic A."/>
            <person name="Larimer J."/>
            <person name="McCowan C."/>
            <person name="Murphy C."/>
            <person name="Pearson M."/>
            <person name="Priest M."/>
            <person name="Roberts A."/>
            <person name="Saif S."/>
            <person name="Shea T."/>
            <person name="Sykes S."/>
            <person name="Wortman J."/>
            <person name="Nusbaum C."/>
            <person name="Birren B."/>
        </authorList>
    </citation>
    <scope>NUCLEOTIDE SEQUENCE [LARGE SCALE GENOMIC DNA]</scope>
    <source>
        <strain evidence="3">CBS 10118</strain>
    </source>
</reference>
<name>A0A1B9GG65_9TREE</name>
<dbReference type="EMBL" id="KI894018">
    <property type="protein sequence ID" value="OCF30029.1"/>
    <property type="molecule type" value="Genomic_DNA"/>
</dbReference>
<feature type="region of interest" description="Disordered" evidence="1">
    <location>
        <begin position="550"/>
        <end position="612"/>
    </location>
</feature>
<sequence length="812" mass="88106">MNTFISASSPLFEYRPCKACNTSTGFQSGSDFTGRDYNGTESGMITQTGETTVQFNCTGSGISFDISYSQPSDSSFTPSLIVNGSSPDTSKGIRANGTSISNLPLGRHTFELTFSRNSSSSSSSQEEWVRVNGANCNIGYQMNNNQTITDVIDDTAWRDWKVYLTPGWNMLEAEGVSNYIDLDQYQAELPNSSRDYNGSISWTEQVNAANEIHFQGSAVWVHGIIGDEAGTFEVVLDNITQGVYNASGGPRIYNSILYHTSDLADTSHSILLRNLEQGKRLSFDRLVSMSGLTRVANYSSTPLPTSSSAPSSSVSQVEVSSFYPTPTGHNSQQENIPTSLSGGAIAGIVIAASIVIAAFLITWIFAFLRKRQDQKKNEQIESDGERDQREKSQTTFFRFSSRAPSPTPGHPFHPLPSPKHPQPQAKPLVAQQQSQHPIPTPRKPTTSRLFNFSSPTPSLRSFIQNHTTSSMVSEKDGRGTSFLKLNNNRFSRSKNHQRNDSTAGSEILTPQGQVYPGVTKKSIAGLNIGNPQALQVQRDDSQDYLPSLASHTREVPVPKSAPGPVPTPMIFEEQSTPRKAPLPPTTQGEYDNPPSLPVRSDSIASSSTGGRRETISPLVAALSGMTSSPLAELSRSASKKLTSPLSGAGGIFARRKATNDDHDRNRNFNADSQNTKRESKFGAGSIKTAKTEFEDGDGETEGGEGILTMYANFPPGPPSQRNTAFDYSPRGYDEEEGAGQDNISGVGVALGSPMQDNNFQWEGNARSQPLKDEELFKPPTRRFLGLGDRPKSGVSNKSGKTVSSVGSGWRYM</sequence>
<keyword evidence="2" id="KW-0472">Membrane</keyword>
<feature type="compositionally biased region" description="Polar residues" evidence="1">
    <location>
        <begin position="754"/>
        <end position="767"/>
    </location>
</feature>
<feature type="compositionally biased region" description="Polar residues" evidence="1">
    <location>
        <begin position="393"/>
        <end position="404"/>
    </location>
</feature>
<dbReference type="AlphaFoldDB" id="A0A1B9GG65"/>
<feature type="compositionally biased region" description="Low complexity" evidence="1">
    <location>
        <begin position="792"/>
        <end position="812"/>
    </location>
</feature>
<proteinExistence type="predicted"/>
<evidence type="ECO:0000313" key="4">
    <source>
        <dbReference type="EMBL" id="WVW80862.1"/>
    </source>
</evidence>
<dbReference type="OrthoDB" id="2563669at2759"/>
<feature type="region of interest" description="Disordered" evidence="1">
    <location>
        <begin position="491"/>
        <end position="510"/>
    </location>
</feature>
<feature type="compositionally biased region" description="Polar residues" evidence="1">
    <location>
        <begin position="430"/>
        <end position="458"/>
    </location>
</feature>
<dbReference type="RefSeq" id="XP_019051099.1">
    <property type="nucleotide sequence ID" value="XM_019188221.1"/>
</dbReference>
<accession>A0A1B9GG65</accession>
<keyword evidence="5" id="KW-1185">Reference proteome</keyword>
<dbReference type="VEuPathDB" id="FungiDB:I302_01547"/>
<dbReference type="GeneID" id="30205946"/>
<keyword evidence="2" id="KW-1133">Transmembrane helix</keyword>
<evidence type="ECO:0000313" key="3">
    <source>
        <dbReference type="EMBL" id="OCF30029.1"/>
    </source>
</evidence>
<evidence type="ECO:0000256" key="1">
    <source>
        <dbReference type="SAM" id="MobiDB-lite"/>
    </source>
</evidence>
<feature type="compositionally biased region" description="Pro residues" evidence="1">
    <location>
        <begin position="405"/>
        <end position="421"/>
    </location>
</feature>
<dbReference type="KEGG" id="kbi:30205946"/>
<dbReference type="Gene3D" id="2.60.120.260">
    <property type="entry name" value="Galactose-binding domain-like"/>
    <property type="match status" value="1"/>
</dbReference>
<feature type="region of interest" description="Disordered" evidence="1">
    <location>
        <begin position="375"/>
        <end position="458"/>
    </location>
</feature>
<dbReference type="Proteomes" id="UP000092730">
    <property type="component" value="Chromosome 1"/>
</dbReference>
<feature type="region of interest" description="Disordered" evidence="1">
    <location>
        <begin position="660"/>
        <end position="680"/>
    </location>
</feature>